<proteinExistence type="predicted"/>
<dbReference type="Gene3D" id="1.10.10.2910">
    <property type="match status" value="1"/>
</dbReference>
<evidence type="ECO:0000313" key="3">
    <source>
        <dbReference type="EMBL" id="REA80622.1"/>
    </source>
</evidence>
<protein>
    <submittedName>
        <fullName evidence="3">ImmA/IrrE family metallo-endopeptidase</fullName>
    </submittedName>
</protein>
<dbReference type="EMBL" id="QEIT01000020">
    <property type="protein sequence ID" value="PWZ75944.1"/>
    <property type="molecule type" value="Genomic_DNA"/>
</dbReference>
<comment type="caution">
    <text evidence="3">The sequence shown here is derived from an EMBL/GenBank/DDBJ whole genome shotgun (WGS) entry which is preliminary data.</text>
</comment>
<reference evidence="3" key="2">
    <citation type="journal article" date="2018" name="Vet. Microbiol.">
        <title>Methicillin-resistant staphylococci amongst veterinary personnel, personnel-owned pets, patients and the hospital environment of two small animal veterinary hospitals.</title>
        <authorList>
            <person name="Worthing K.A."/>
            <person name="Brown J."/>
            <person name="Gerber L."/>
            <person name="Abraham S."/>
            <person name="Trott D."/>
            <person name="Norris J.M."/>
        </authorList>
    </citation>
    <scope>NUCLEOTIDE SEQUENCE</scope>
    <source>
        <strain evidence="3">ST496-2</strain>
    </source>
</reference>
<organism evidence="3 5">
    <name type="scientific">Staphylococcus pseudintermedius</name>
    <dbReference type="NCBI Taxonomy" id="283734"/>
    <lineage>
        <taxon>Bacteria</taxon>
        <taxon>Bacillati</taxon>
        <taxon>Bacillota</taxon>
        <taxon>Bacilli</taxon>
        <taxon>Bacillales</taxon>
        <taxon>Staphylococcaceae</taxon>
        <taxon>Staphylococcus</taxon>
        <taxon>Staphylococcus intermedius group</taxon>
    </lineage>
</organism>
<sequence length="148" mass="17918">MFIEDKVESILKTLTKFNINLNIEEVSDLLDIFVVYNEYLSCYMQRKGHDVIYIKQSDEQTMWRSFTHELGHYFLHSTNQHIMPDMFNEKQEHEANKFSLLFRMPKDVIIENELYDERSLIAYFNEDYESARNRLKLLFNQMTGDVVW</sequence>
<evidence type="ECO:0000313" key="2">
    <source>
        <dbReference type="EMBL" id="PWZ75944.1"/>
    </source>
</evidence>
<evidence type="ECO:0000259" key="1">
    <source>
        <dbReference type="Pfam" id="PF06114"/>
    </source>
</evidence>
<gene>
    <name evidence="2" type="ORF">DD902_04065</name>
    <name evidence="3" type="ORF">DV961_10385</name>
</gene>
<evidence type="ECO:0000313" key="4">
    <source>
        <dbReference type="Proteomes" id="UP000246800"/>
    </source>
</evidence>
<reference evidence="5" key="3">
    <citation type="journal article" date="2018" name="Vet. Microbiol.">
        <title>Molecular epidemiology of methicillin-resistant staphylococci amongst veterinary personnel, personnel-owned pets, patients and the hospital environment of two companion animal veterinary hospitals.</title>
        <authorList>
            <person name="Worthing K.A."/>
            <person name="Brown J."/>
            <person name="Gerber L."/>
            <person name="Abraham S."/>
            <person name="Trott D."/>
            <person name="Norris J.M."/>
        </authorList>
    </citation>
    <scope>NUCLEOTIDE SEQUENCE [LARGE SCALE GENOMIC DNA]</scope>
    <source>
        <strain evidence="5">ST496-2</strain>
    </source>
</reference>
<accession>A0A317YVG1</accession>
<dbReference type="Pfam" id="PF06114">
    <property type="entry name" value="Peptidase_M78"/>
    <property type="match status" value="1"/>
</dbReference>
<dbReference type="Proteomes" id="UP000256409">
    <property type="component" value="Unassembled WGS sequence"/>
</dbReference>
<name>A0A317YVG1_STAPS</name>
<reference evidence="2 4" key="1">
    <citation type="journal article" date="2018" name="Vet. Microbiol.">
        <title>Clonal diversity and geographic distribution of methicillin-resistant Staphylococcus pseudintermedius from Australian animals: Discovery of novel sequence types.</title>
        <authorList>
            <person name="Worthing K.A."/>
            <person name="Abraham S."/>
            <person name="Coombs G.W."/>
            <person name="Pang S."/>
            <person name="Saputra S."/>
            <person name="Jordan D."/>
            <person name="Trott D.J."/>
            <person name="Norris J.M."/>
        </authorList>
    </citation>
    <scope>NUCLEOTIDE SEQUENCE [LARGE SCALE GENOMIC DNA]</scope>
    <source>
        <strain evidence="2 4">ST525 1</strain>
    </source>
</reference>
<dbReference type="AlphaFoldDB" id="A0A317YVG1"/>
<evidence type="ECO:0000313" key="5">
    <source>
        <dbReference type="Proteomes" id="UP000256409"/>
    </source>
</evidence>
<dbReference type="RefSeq" id="WP_110168617.1">
    <property type="nucleotide sequence ID" value="NZ_BAAFHQ010000006.1"/>
</dbReference>
<feature type="domain" description="IrrE N-terminal-like" evidence="1">
    <location>
        <begin position="36"/>
        <end position="136"/>
    </location>
</feature>
<dbReference type="Proteomes" id="UP000246800">
    <property type="component" value="Unassembled WGS sequence"/>
</dbReference>
<dbReference type="OrthoDB" id="2417909at2"/>
<dbReference type="EMBL" id="QQPC01000072">
    <property type="protein sequence ID" value="REA80622.1"/>
    <property type="molecule type" value="Genomic_DNA"/>
</dbReference>
<dbReference type="InterPro" id="IPR010359">
    <property type="entry name" value="IrrE_HExxH"/>
</dbReference>